<dbReference type="WormBase" id="SRAE_X000140900">
    <property type="protein sequence ID" value="SRP09034"/>
    <property type="gene ID" value="WBGene00266977"/>
</dbReference>
<evidence type="ECO:0000313" key="6">
    <source>
        <dbReference type="WormBase" id="SRAE_X000140900"/>
    </source>
</evidence>
<evidence type="ECO:0000259" key="2">
    <source>
        <dbReference type="Pfam" id="PF00075"/>
    </source>
</evidence>
<dbReference type="InterPro" id="IPR012337">
    <property type="entry name" value="RNaseH-like_sf"/>
</dbReference>
<feature type="domain" description="RNase H type-1" evidence="2">
    <location>
        <begin position="87"/>
        <end position="229"/>
    </location>
</feature>
<reference evidence="3" key="2">
    <citation type="submission" date="2014-09" db="EMBL/GenBank/DDBJ databases">
        <authorList>
            <person name="Aslett A.Martin."/>
        </authorList>
    </citation>
    <scope>NUCLEOTIDE SEQUENCE</scope>
    <source>
        <strain evidence="3">ED321 Heterogonic</strain>
    </source>
</reference>
<feature type="region of interest" description="Disordered" evidence="1">
    <location>
        <begin position="1"/>
        <end position="20"/>
    </location>
</feature>
<evidence type="ECO:0000313" key="5">
    <source>
        <dbReference type="WBParaSite" id="SRAE_X000140900.1"/>
    </source>
</evidence>
<dbReference type="GO" id="GO:0004523">
    <property type="term" value="F:RNA-DNA hybrid ribonuclease activity"/>
    <property type="evidence" value="ECO:0007669"/>
    <property type="project" value="InterPro"/>
</dbReference>
<keyword evidence="4" id="KW-1185">Reference proteome</keyword>
<evidence type="ECO:0000313" key="4">
    <source>
        <dbReference type="Proteomes" id="UP000035682"/>
    </source>
</evidence>
<protein>
    <submittedName>
        <fullName evidence="3 5">Ribonuclease H domain and Ribonuclease H-like domain-containing protein</fullName>
    </submittedName>
</protein>
<organism evidence="3">
    <name type="scientific">Strongyloides ratti</name>
    <name type="common">Parasitic roundworm</name>
    <dbReference type="NCBI Taxonomy" id="34506"/>
    <lineage>
        <taxon>Eukaryota</taxon>
        <taxon>Metazoa</taxon>
        <taxon>Ecdysozoa</taxon>
        <taxon>Nematoda</taxon>
        <taxon>Chromadorea</taxon>
        <taxon>Rhabditida</taxon>
        <taxon>Tylenchina</taxon>
        <taxon>Panagrolaimomorpha</taxon>
        <taxon>Strongyloidoidea</taxon>
        <taxon>Strongyloididae</taxon>
        <taxon>Strongyloides</taxon>
    </lineage>
</organism>
<name>A0A090KQ65_STRRB</name>
<dbReference type="RefSeq" id="XP_024498874.1">
    <property type="nucleotide sequence ID" value="XM_024648619.1"/>
</dbReference>
<dbReference type="Gene3D" id="3.30.420.10">
    <property type="entry name" value="Ribonuclease H-like superfamily/Ribonuclease H"/>
    <property type="match status" value="1"/>
</dbReference>
<reference evidence="5" key="3">
    <citation type="submission" date="2020-12" db="UniProtKB">
        <authorList>
            <consortium name="WormBaseParasite"/>
        </authorList>
    </citation>
    <scope>IDENTIFICATION</scope>
</reference>
<dbReference type="InterPro" id="IPR002156">
    <property type="entry name" value="RNaseH_domain"/>
</dbReference>
<proteinExistence type="predicted"/>
<dbReference type="GO" id="GO:0003676">
    <property type="term" value="F:nucleic acid binding"/>
    <property type="evidence" value="ECO:0007669"/>
    <property type="project" value="InterPro"/>
</dbReference>
<sequence>MYSQQSKSRDSDGANLNSNEEELTGEMFSLTLEAKDMQQQLNGYLENSSVRPVIVKRNKVSGNLVYPEKFYVDSEIGFESLMRKVGKSLVIASDGSCESERGYSVAIFGDNKCIKELTGRLGDNSTAQLCEMVDVKKGFELAVELKREDKQVILVSDSAYMCNVFSEQLEAIRKSNNMKSSGKVLVHRKLIMETDELLNKLYKSSIIQVKFHVGIKVNEKEDELAKKSARYLEWIQASDFVQKSDKTEYRKKALRIRLAPGK</sequence>
<dbReference type="Proteomes" id="UP000035682">
    <property type="component" value="Unplaced"/>
</dbReference>
<dbReference type="EMBL" id="LN609396">
    <property type="protein sequence ID" value="CEF59663.1"/>
    <property type="molecule type" value="Genomic_DNA"/>
</dbReference>
<evidence type="ECO:0000313" key="3">
    <source>
        <dbReference type="EMBL" id="CEF59663.1"/>
    </source>
</evidence>
<dbReference type="WBParaSite" id="SRAE_X000140900.1">
    <property type="protein sequence ID" value="SRAE_X000140900.1"/>
    <property type="gene ID" value="WBGene00266977"/>
</dbReference>
<dbReference type="Pfam" id="PF00075">
    <property type="entry name" value="RNase_H"/>
    <property type="match status" value="1"/>
</dbReference>
<dbReference type="CTD" id="36384471"/>
<accession>A0A090KQ65</accession>
<dbReference type="InterPro" id="IPR036397">
    <property type="entry name" value="RNaseH_sf"/>
</dbReference>
<dbReference type="GeneID" id="36384471"/>
<dbReference type="AlphaFoldDB" id="A0A090KQ65"/>
<dbReference type="SUPFAM" id="SSF53098">
    <property type="entry name" value="Ribonuclease H-like"/>
    <property type="match status" value="1"/>
</dbReference>
<evidence type="ECO:0000256" key="1">
    <source>
        <dbReference type="SAM" id="MobiDB-lite"/>
    </source>
</evidence>
<reference evidence="4" key="1">
    <citation type="submission" date="2014-09" db="EMBL/GenBank/DDBJ databases">
        <authorList>
            <person name="Martin A.A."/>
        </authorList>
    </citation>
    <scope>NUCLEOTIDE SEQUENCE</scope>
    <source>
        <strain evidence="4">ED321</strain>
    </source>
</reference>
<gene>
    <name evidence="3 5 6" type="ORF">SRAE_X000140900</name>
</gene>